<organism evidence="5 6">
    <name type="scientific">Elysia crispata</name>
    <name type="common">lettuce slug</name>
    <dbReference type="NCBI Taxonomy" id="231223"/>
    <lineage>
        <taxon>Eukaryota</taxon>
        <taxon>Metazoa</taxon>
        <taxon>Spiralia</taxon>
        <taxon>Lophotrochozoa</taxon>
        <taxon>Mollusca</taxon>
        <taxon>Gastropoda</taxon>
        <taxon>Heterobranchia</taxon>
        <taxon>Euthyneura</taxon>
        <taxon>Panpulmonata</taxon>
        <taxon>Sacoglossa</taxon>
        <taxon>Placobranchoidea</taxon>
        <taxon>Plakobranchidae</taxon>
        <taxon>Elysia</taxon>
    </lineage>
</organism>
<sequence>MAALEESYSSRTANLCLSIVRSLLYPSYISFNGLTSLYYPTFHEQQEKDGSNLLLKQLLLTLPYAAMFIILFPILALFLPLRCVLVSLRRPFCYSEHHSKRTCLLEETAQRAMAAGEYKFSICSANICLAPEIMSRMNHLSDVDYRSMSIGQRIKEDQFASHQMPLPSNGSPNDLTIVNGHKKYEKDVGNVSTSFPQLDILCVQEAWSSYHNKALIEELHQSFPYIVHDVGVHAFNINNFVLNSGHLVASRHPIEAVDFKPYKNFVDHGKIISMGLTSVKLHLGSTRSNGNNVAYVFNTHLQSYQGKHEIIPRQLDELLEYSGMFIKQNSQPEDNIAFCIVCGDFNMDNLSPADQIQTRHRLFELFEDFPRLKPGLDKPWAIGTEMRQDRMMDGAVSTPELLKQVAENEALRQCYLLDADITEQTKENLVYSQVKIDDQGNVKIVPEGGRRRIDYILFDKEFPLEVKGYHFVTRLATLTDHIPVAMEFTCSSLL</sequence>
<name>A0AAE1D378_9GAST</name>
<dbReference type="Gene3D" id="3.60.10.10">
    <property type="entry name" value="Endonuclease/exonuclease/phosphatase"/>
    <property type="match status" value="1"/>
</dbReference>
<feature type="domain" description="Endonuclease/exonuclease/phosphatase" evidence="4">
    <location>
        <begin position="197"/>
        <end position="472"/>
    </location>
</feature>
<dbReference type="InterPro" id="IPR038772">
    <property type="entry name" value="Sph/SMPD2-like"/>
</dbReference>
<evidence type="ECO:0000256" key="2">
    <source>
        <dbReference type="ARBA" id="ARBA00012369"/>
    </source>
</evidence>
<dbReference type="SUPFAM" id="SSF56219">
    <property type="entry name" value="DNase I-like"/>
    <property type="match status" value="1"/>
</dbReference>
<dbReference type="EC" id="3.1.4.12" evidence="2"/>
<evidence type="ECO:0000259" key="4">
    <source>
        <dbReference type="Pfam" id="PF03372"/>
    </source>
</evidence>
<dbReference type="PANTHER" id="PTHR16320">
    <property type="entry name" value="SPHINGOMYELINASE FAMILY MEMBER"/>
    <property type="match status" value="1"/>
</dbReference>
<protein>
    <recommendedName>
        <fullName evidence="2">sphingomyelin phosphodiesterase</fullName>
        <ecNumber evidence="2">3.1.4.12</ecNumber>
    </recommendedName>
</protein>
<reference evidence="5" key="1">
    <citation type="journal article" date="2023" name="G3 (Bethesda)">
        <title>A reference genome for the long-term kleptoplast-retaining sea slug Elysia crispata morphotype clarki.</title>
        <authorList>
            <person name="Eastman K.E."/>
            <person name="Pendleton A.L."/>
            <person name="Shaikh M.A."/>
            <person name="Suttiyut T."/>
            <person name="Ogas R."/>
            <person name="Tomko P."/>
            <person name="Gavelis G."/>
            <person name="Widhalm J.R."/>
            <person name="Wisecaver J.H."/>
        </authorList>
    </citation>
    <scope>NUCLEOTIDE SEQUENCE</scope>
    <source>
        <strain evidence="5">ECLA1</strain>
    </source>
</reference>
<accession>A0AAE1D378</accession>
<dbReference type="EMBL" id="JAWDGP010005686">
    <property type="protein sequence ID" value="KAK3754084.1"/>
    <property type="molecule type" value="Genomic_DNA"/>
</dbReference>
<evidence type="ECO:0000256" key="1">
    <source>
        <dbReference type="ARBA" id="ARBA00006335"/>
    </source>
</evidence>
<keyword evidence="3" id="KW-0812">Transmembrane</keyword>
<dbReference type="InterPro" id="IPR036691">
    <property type="entry name" value="Endo/exonu/phosph_ase_sf"/>
</dbReference>
<dbReference type="AlphaFoldDB" id="A0AAE1D378"/>
<comment type="similarity">
    <text evidence="1">Belongs to the neutral sphingomyelinase family.</text>
</comment>
<proteinExistence type="inferred from homology"/>
<dbReference type="GO" id="GO:0005737">
    <property type="term" value="C:cytoplasm"/>
    <property type="evidence" value="ECO:0007669"/>
    <property type="project" value="TreeGrafter"/>
</dbReference>
<dbReference type="PANTHER" id="PTHR16320:SF1">
    <property type="entry name" value="SPHINGOMYELINASE DDB_G0288017"/>
    <property type="match status" value="1"/>
</dbReference>
<evidence type="ECO:0000313" key="6">
    <source>
        <dbReference type="Proteomes" id="UP001283361"/>
    </source>
</evidence>
<evidence type="ECO:0000256" key="3">
    <source>
        <dbReference type="SAM" id="Phobius"/>
    </source>
</evidence>
<dbReference type="GO" id="GO:0004767">
    <property type="term" value="F:sphingomyelin phosphodiesterase activity"/>
    <property type="evidence" value="ECO:0007669"/>
    <property type="project" value="UniProtKB-EC"/>
</dbReference>
<gene>
    <name evidence="5" type="ORF">RRG08_024161</name>
</gene>
<keyword evidence="3" id="KW-1133">Transmembrane helix</keyword>
<dbReference type="Pfam" id="PF03372">
    <property type="entry name" value="Exo_endo_phos"/>
    <property type="match status" value="1"/>
</dbReference>
<evidence type="ECO:0000313" key="5">
    <source>
        <dbReference type="EMBL" id="KAK3754084.1"/>
    </source>
</evidence>
<feature type="transmembrane region" description="Helical" evidence="3">
    <location>
        <begin position="58"/>
        <end position="81"/>
    </location>
</feature>
<dbReference type="InterPro" id="IPR005135">
    <property type="entry name" value="Endo/exonuclease/phosphatase"/>
</dbReference>
<dbReference type="Proteomes" id="UP001283361">
    <property type="component" value="Unassembled WGS sequence"/>
</dbReference>
<keyword evidence="3" id="KW-0472">Membrane</keyword>
<keyword evidence="6" id="KW-1185">Reference proteome</keyword>
<comment type="caution">
    <text evidence="5">The sequence shown here is derived from an EMBL/GenBank/DDBJ whole genome shotgun (WGS) entry which is preliminary data.</text>
</comment>